<keyword evidence="3" id="KW-1185">Reference proteome</keyword>
<name>A0AAN7CSL6_9PEZI</name>
<proteinExistence type="predicted"/>
<comment type="caution">
    <text evidence="2">The sequence shown here is derived from an EMBL/GenBank/DDBJ whole genome shotgun (WGS) entry which is preliminary data.</text>
</comment>
<dbReference type="AlphaFoldDB" id="A0AAN7CSL6"/>
<sequence length="529" mass="59199">MMLAHQCSARAYLVVLVALLFSILLLTANRLHNGSPIRLPHFADGLRDQTGAGQQNGQRPPETERPITQGETGSTADGFCAHDWEFLRNENLRLSENIVYTRRCVKPIHGDVNRDVIGNVKDPLISGSVNINLGADCSQLAPPPCEPLGLGVPLGYPEPQGQYSHLLFGIASSYERVKESLPVFAHWLAGTGAQLVAIVSDADDTYLKPDLNALQTEYHNHGVNATILAPKFKESLPRKNTREDEVLRRPMAVEQIHFLLIRDMLEASTPQTQWLGVLDDDTFFPSLHPLSLALHQHDHTQPAWLGALADNWVSMKIWGFMAYGGAGTFLSVPLAKQLNPHLEDCVRETVVPSGDGMLRDCMYSRTTTKLTVIDGLYQNDIRGDASGFFESGRRVLSLHHWKSWYRAPVSAMASIARVCGDCFLQRWRFGTDTLLANGYSITVYPEGVKKIDLTRMEATFDEADSRFDFIYGPFRPRLGEDQKKSYRLEAVDGGFGRGEKFKQVYVHRAKRNKEVTQPVDEVVELVWDL</sequence>
<dbReference type="Gene3D" id="3.90.550.50">
    <property type="match status" value="1"/>
</dbReference>
<feature type="region of interest" description="Disordered" evidence="1">
    <location>
        <begin position="42"/>
        <end position="75"/>
    </location>
</feature>
<organism evidence="2 3">
    <name type="scientific">Corynascus novoguineensis</name>
    <dbReference type="NCBI Taxonomy" id="1126955"/>
    <lineage>
        <taxon>Eukaryota</taxon>
        <taxon>Fungi</taxon>
        <taxon>Dikarya</taxon>
        <taxon>Ascomycota</taxon>
        <taxon>Pezizomycotina</taxon>
        <taxon>Sordariomycetes</taxon>
        <taxon>Sordariomycetidae</taxon>
        <taxon>Sordariales</taxon>
        <taxon>Chaetomiaceae</taxon>
        <taxon>Corynascus</taxon>
    </lineage>
</organism>
<dbReference type="InterPro" id="IPR006740">
    <property type="entry name" value="DUF604"/>
</dbReference>
<reference evidence="2" key="1">
    <citation type="journal article" date="2023" name="Mol. Phylogenet. Evol.">
        <title>Genome-scale phylogeny and comparative genomics of the fungal order Sordariales.</title>
        <authorList>
            <person name="Hensen N."/>
            <person name="Bonometti L."/>
            <person name="Westerberg I."/>
            <person name="Brannstrom I.O."/>
            <person name="Guillou S."/>
            <person name="Cros-Aarteil S."/>
            <person name="Calhoun S."/>
            <person name="Haridas S."/>
            <person name="Kuo A."/>
            <person name="Mondo S."/>
            <person name="Pangilinan J."/>
            <person name="Riley R."/>
            <person name="LaButti K."/>
            <person name="Andreopoulos B."/>
            <person name="Lipzen A."/>
            <person name="Chen C."/>
            <person name="Yan M."/>
            <person name="Daum C."/>
            <person name="Ng V."/>
            <person name="Clum A."/>
            <person name="Steindorff A."/>
            <person name="Ohm R.A."/>
            <person name="Martin F."/>
            <person name="Silar P."/>
            <person name="Natvig D.O."/>
            <person name="Lalanne C."/>
            <person name="Gautier V."/>
            <person name="Ament-Velasquez S.L."/>
            <person name="Kruys A."/>
            <person name="Hutchinson M.I."/>
            <person name="Powell A.J."/>
            <person name="Barry K."/>
            <person name="Miller A.N."/>
            <person name="Grigoriev I.V."/>
            <person name="Debuchy R."/>
            <person name="Gladieux P."/>
            <person name="Hiltunen Thoren M."/>
            <person name="Johannesson H."/>
        </authorList>
    </citation>
    <scope>NUCLEOTIDE SEQUENCE</scope>
    <source>
        <strain evidence="2">CBS 359.72</strain>
    </source>
</reference>
<protein>
    <submittedName>
        <fullName evidence="2">Glycosyltransferase</fullName>
    </submittedName>
</protein>
<dbReference type="Pfam" id="PF04646">
    <property type="entry name" value="DUF604"/>
    <property type="match status" value="1"/>
</dbReference>
<dbReference type="PANTHER" id="PTHR10811">
    <property type="entry name" value="FRINGE-RELATED"/>
    <property type="match status" value="1"/>
</dbReference>
<dbReference type="Proteomes" id="UP001303647">
    <property type="component" value="Unassembled WGS sequence"/>
</dbReference>
<evidence type="ECO:0000256" key="1">
    <source>
        <dbReference type="SAM" id="MobiDB-lite"/>
    </source>
</evidence>
<evidence type="ECO:0000313" key="2">
    <source>
        <dbReference type="EMBL" id="KAK4247584.1"/>
    </source>
</evidence>
<evidence type="ECO:0000313" key="3">
    <source>
        <dbReference type="Proteomes" id="UP001303647"/>
    </source>
</evidence>
<accession>A0AAN7CSL6</accession>
<reference evidence="2" key="2">
    <citation type="submission" date="2023-05" db="EMBL/GenBank/DDBJ databases">
        <authorList>
            <consortium name="Lawrence Berkeley National Laboratory"/>
            <person name="Steindorff A."/>
            <person name="Hensen N."/>
            <person name="Bonometti L."/>
            <person name="Westerberg I."/>
            <person name="Brannstrom I.O."/>
            <person name="Guillou S."/>
            <person name="Cros-Aarteil S."/>
            <person name="Calhoun S."/>
            <person name="Haridas S."/>
            <person name="Kuo A."/>
            <person name="Mondo S."/>
            <person name="Pangilinan J."/>
            <person name="Riley R."/>
            <person name="Labutti K."/>
            <person name="Andreopoulos B."/>
            <person name="Lipzen A."/>
            <person name="Chen C."/>
            <person name="Yanf M."/>
            <person name="Daum C."/>
            <person name="Ng V."/>
            <person name="Clum A."/>
            <person name="Ohm R."/>
            <person name="Martin F."/>
            <person name="Silar P."/>
            <person name="Natvig D."/>
            <person name="Lalanne C."/>
            <person name="Gautier V."/>
            <person name="Ament-Velasquez S.L."/>
            <person name="Kruys A."/>
            <person name="Hutchinson M.I."/>
            <person name="Powell A.J."/>
            <person name="Barry K."/>
            <person name="Miller A.N."/>
            <person name="Grigoriev I.V."/>
            <person name="Debuchy R."/>
            <person name="Gladieux P."/>
            <person name="Thoren M.H."/>
            <person name="Johannesson H."/>
        </authorList>
    </citation>
    <scope>NUCLEOTIDE SEQUENCE</scope>
    <source>
        <strain evidence="2">CBS 359.72</strain>
    </source>
</reference>
<gene>
    <name evidence="2" type="ORF">C7999DRAFT_41124</name>
</gene>
<dbReference type="EMBL" id="MU857651">
    <property type="protein sequence ID" value="KAK4247584.1"/>
    <property type="molecule type" value="Genomic_DNA"/>
</dbReference>